<dbReference type="Gene3D" id="3.30.40.10">
    <property type="entry name" value="Zinc/RING finger domain, C3HC4 (zinc finger)"/>
    <property type="match status" value="2"/>
</dbReference>
<dbReference type="SMART" id="SM00249">
    <property type="entry name" value="PHD"/>
    <property type="match status" value="4"/>
</dbReference>
<dbReference type="SUPFAM" id="SSF57903">
    <property type="entry name" value="FYVE/PHD zinc finger"/>
    <property type="match status" value="2"/>
</dbReference>
<dbReference type="InterPro" id="IPR011011">
    <property type="entry name" value="Znf_FYVE_PHD"/>
</dbReference>
<accession>A0A9W7XV78</accession>
<feature type="compositionally biased region" description="Pro residues" evidence="5">
    <location>
        <begin position="452"/>
        <end position="464"/>
    </location>
</feature>
<dbReference type="EMBL" id="JANBOJ010000167">
    <property type="protein sequence ID" value="KAJ1721499.1"/>
    <property type="molecule type" value="Genomic_DNA"/>
</dbReference>
<evidence type="ECO:0000256" key="2">
    <source>
        <dbReference type="ARBA" id="ARBA00022771"/>
    </source>
</evidence>
<dbReference type="InterPro" id="IPR013083">
    <property type="entry name" value="Znf_RING/FYVE/PHD"/>
</dbReference>
<dbReference type="AlphaFoldDB" id="A0A9W7XV78"/>
<evidence type="ECO:0000256" key="1">
    <source>
        <dbReference type="ARBA" id="ARBA00022723"/>
    </source>
</evidence>
<dbReference type="Pfam" id="PF00628">
    <property type="entry name" value="PHD"/>
    <property type="match status" value="1"/>
</dbReference>
<dbReference type="InterPro" id="IPR019787">
    <property type="entry name" value="Znf_PHD-finger"/>
</dbReference>
<keyword evidence="2 4" id="KW-0863">Zinc-finger</keyword>
<dbReference type="OrthoDB" id="787137at2759"/>
<keyword evidence="3" id="KW-0862">Zinc</keyword>
<proteinExistence type="predicted"/>
<evidence type="ECO:0000259" key="6">
    <source>
        <dbReference type="PROSITE" id="PS50016"/>
    </source>
</evidence>
<dbReference type="GO" id="GO:0008270">
    <property type="term" value="F:zinc ion binding"/>
    <property type="evidence" value="ECO:0007669"/>
    <property type="project" value="UniProtKB-KW"/>
</dbReference>
<sequence length="1176" mass="122534">MAGSRRQQPQQQQMPTTGKVSIANLVSSGLLVAGNTILCNSWPFSAVVTSAGTFTASWQPLPSDFVAGHGTEFMKAEFETPSAWATAVCRVMRAQQRAQKNNAEDGARGGGGGGGRGKHLPSTGGSGESRVAVNGWTACRVRVPRSDPNRRLALRLDAEARDAAGSNGSSGSFSDADDVLGDIEVPLDALRRELCSRVAARARRLSSEGAAEAREDAHDRLVAGDEAAGSGSECEATAAVAVANGGSPGAVDGLARRVETGLALGCVKQRRAAAAAADAISAAANGPAVSAMAKLASQQPALPDQSQQRRQQQHGHGHSRSRKRKSIPDMSRQAKLSRVPTENSSEPEPEPEASDGAMSLADGDSGGMRRGPAGPAVDARVGEQLERFRERARALQRPQAEAKALRYQRRQRLKRAIAGALDTWMHRRRQGRADEVRCAAAMLGSLAIATRPPSPQPPPPPPQLSPGLGSVIPAPLADGPLVGGMRPAASDVRQACWPSEQGGSSALASASIVAPLGVLRHRAPALTDLCTLCASTGASLQACAACGDKYHGFCVPAPQQPGCSRFLCPDCRLCAVCLSGQFADELLQCDGCGLLTHEQCSGQTTAHAGGLVGLVAENAGRWLCDRCVVCHECGFRMPLSRARTIANEADELRVQWAYDFSLCGTCAPQIEKAKVCPECLATYANARMGTSMVCCDVCAFWIHTDCDPCLTPAVYDALLTLEDDAPYVCPVCARMDPAAPAPPSSAAGGGGKGPLAQAALSQRASSLPLCLRSVDAHADPRAGALAEQSGGGATGVGAKLETEEIANMLLSLTHSDVRFGRERFDVAALEARFCVPGDWRTCALCGLRGDGAADRQRQRQQQLPALGRLVPLSSGPSLPAAFGGGGGGGSSHWVHVECLAWAWGPRPVGIPGPASSHPLVVRFEGMLLDRETTPDLSCALCGRPGASFHCCAPVACADAAYHLPCMLVAGSSPTPAEALAPGEPQYCAEWRRALCHLHAPVFSAMMPAGGSVEAPVYDSVRVQGVISNLPSITAAAATAATDDDGADETASALVRVTGNLVQLGEGLSSDKQPVARYVRFFSVAGAAYSLHLCRDSEPALWRACVCPGFSVPEEMPAVADMLADECLADLLSHVLRLALPPASTSAHFLAALASVAPLRFLKLPLLLADDDMLLGE</sequence>
<evidence type="ECO:0000256" key="3">
    <source>
        <dbReference type="ARBA" id="ARBA00022833"/>
    </source>
</evidence>
<evidence type="ECO:0000313" key="7">
    <source>
        <dbReference type="EMBL" id="KAJ1721499.1"/>
    </source>
</evidence>
<evidence type="ECO:0000256" key="5">
    <source>
        <dbReference type="SAM" id="MobiDB-lite"/>
    </source>
</evidence>
<reference evidence="7" key="1">
    <citation type="submission" date="2022-07" db="EMBL/GenBank/DDBJ databases">
        <title>Phylogenomic reconstructions and comparative analyses of Kickxellomycotina fungi.</title>
        <authorList>
            <person name="Reynolds N.K."/>
            <person name="Stajich J.E."/>
            <person name="Barry K."/>
            <person name="Grigoriev I.V."/>
            <person name="Crous P."/>
            <person name="Smith M.E."/>
        </authorList>
    </citation>
    <scope>NUCLEOTIDE SEQUENCE</scope>
    <source>
        <strain evidence="7">NBRC 32514</strain>
    </source>
</reference>
<comment type="caution">
    <text evidence="7">The sequence shown here is derived from an EMBL/GenBank/DDBJ whole genome shotgun (WGS) entry which is preliminary data.</text>
</comment>
<feature type="region of interest" description="Disordered" evidence="5">
    <location>
        <begin position="448"/>
        <end position="470"/>
    </location>
</feature>
<feature type="compositionally biased region" description="Basic residues" evidence="5">
    <location>
        <begin position="311"/>
        <end position="325"/>
    </location>
</feature>
<name>A0A9W7XV78_9FUNG</name>
<evidence type="ECO:0000256" key="4">
    <source>
        <dbReference type="PROSITE-ProRule" id="PRU00146"/>
    </source>
</evidence>
<keyword evidence="1" id="KW-0479">Metal-binding</keyword>
<dbReference type="InterPro" id="IPR001965">
    <property type="entry name" value="Znf_PHD"/>
</dbReference>
<feature type="region of interest" description="Disordered" evidence="5">
    <location>
        <begin position="98"/>
        <end position="129"/>
    </location>
</feature>
<gene>
    <name evidence="7" type="ORF">LPJ53_003985</name>
</gene>
<keyword evidence="8" id="KW-1185">Reference proteome</keyword>
<feature type="domain" description="PHD-type" evidence="6">
    <location>
        <begin position="571"/>
        <end position="630"/>
    </location>
</feature>
<evidence type="ECO:0000313" key="8">
    <source>
        <dbReference type="Proteomes" id="UP001149813"/>
    </source>
</evidence>
<feature type="region of interest" description="Disordered" evidence="5">
    <location>
        <begin position="294"/>
        <end position="376"/>
    </location>
</feature>
<dbReference type="Proteomes" id="UP001149813">
    <property type="component" value="Unassembled WGS sequence"/>
</dbReference>
<dbReference type="PROSITE" id="PS50016">
    <property type="entry name" value="ZF_PHD_2"/>
    <property type="match status" value="1"/>
</dbReference>
<organism evidence="7 8">
    <name type="scientific">Coemansia erecta</name>
    <dbReference type="NCBI Taxonomy" id="147472"/>
    <lineage>
        <taxon>Eukaryota</taxon>
        <taxon>Fungi</taxon>
        <taxon>Fungi incertae sedis</taxon>
        <taxon>Zoopagomycota</taxon>
        <taxon>Kickxellomycotina</taxon>
        <taxon>Kickxellomycetes</taxon>
        <taxon>Kickxellales</taxon>
        <taxon>Kickxellaceae</taxon>
        <taxon>Coemansia</taxon>
    </lineage>
</organism>
<protein>
    <recommendedName>
        <fullName evidence="6">PHD-type domain-containing protein</fullName>
    </recommendedName>
</protein>